<dbReference type="PROSITE" id="PS50005">
    <property type="entry name" value="TPR"/>
    <property type="match status" value="1"/>
</dbReference>
<dbReference type="FunFam" id="1.10.3380.10:FF:000011">
    <property type="entry name" value="Translocation protein SEC63"/>
    <property type="match status" value="1"/>
</dbReference>
<dbReference type="InterPro" id="IPR013105">
    <property type="entry name" value="TPR_2"/>
</dbReference>
<proteinExistence type="predicted"/>
<feature type="compositionally biased region" description="Acidic residues" evidence="11">
    <location>
        <begin position="553"/>
        <end position="564"/>
    </location>
</feature>
<dbReference type="Gene3D" id="1.10.3380.10">
    <property type="entry name" value="Sec63 N-terminal domain-like domain"/>
    <property type="match status" value="1"/>
</dbReference>
<dbReference type="Pfam" id="PF07719">
    <property type="entry name" value="TPR_2"/>
    <property type="match status" value="1"/>
</dbReference>
<keyword evidence="3 12" id="KW-0812">Transmembrane</keyword>
<dbReference type="PANTHER" id="PTHR24075">
    <property type="entry name" value="SEC63 DOMAIN-CONTAINING"/>
    <property type="match status" value="1"/>
</dbReference>
<dbReference type="Gene3D" id="1.10.287.110">
    <property type="entry name" value="DnaJ domain"/>
    <property type="match status" value="1"/>
</dbReference>
<dbReference type="PRINTS" id="PR00625">
    <property type="entry name" value="JDOMAIN"/>
</dbReference>
<feature type="compositionally biased region" description="Basic and acidic residues" evidence="11">
    <location>
        <begin position="621"/>
        <end position="634"/>
    </location>
</feature>
<evidence type="ECO:0000256" key="6">
    <source>
        <dbReference type="ARBA" id="ARBA00022824"/>
    </source>
</evidence>
<feature type="non-terminal residue" evidence="13">
    <location>
        <position position="1"/>
    </location>
</feature>
<feature type="compositionally biased region" description="Gly residues" evidence="11">
    <location>
        <begin position="607"/>
        <end position="619"/>
    </location>
</feature>
<feature type="transmembrane region" description="Helical" evidence="12">
    <location>
        <begin position="105"/>
        <end position="122"/>
    </location>
</feature>
<dbReference type="SUPFAM" id="SSF48452">
    <property type="entry name" value="TPR-like"/>
    <property type="match status" value="1"/>
</dbReference>
<evidence type="ECO:0000256" key="10">
    <source>
        <dbReference type="ARBA" id="ARBA00023186"/>
    </source>
</evidence>
<dbReference type="InterPro" id="IPR036869">
    <property type="entry name" value="J_dom_sf"/>
</dbReference>
<dbReference type="EMBL" id="OB663349">
    <property type="protein sequence ID" value="CAD7231275.1"/>
    <property type="molecule type" value="Genomic_DNA"/>
</dbReference>
<evidence type="ECO:0000256" key="7">
    <source>
        <dbReference type="ARBA" id="ARBA00022927"/>
    </source>
</evidence>
<dbReference type="InterPro" id="IPR011990">
    <property type="entry name" value="TPR-like_helical_dom_sf"/>
</dbReference>
<dbReference type="Pfam" id="PF00226">
    <property type="entry name" value="DnaJ"/>
    <property type="match status" value="1"/>
</dbReference>
<dbReference type="PROSITE" id="PS50076">
    <property type="entry name" value="DNAJ_2"/>
    <property type="match status" value="1"/>
</dbReference>
<dbReference type="SUPFAM" id="SSF46565">
    <property type="entry name" value="Chaperone J-domain"/>
    <property type="match status" value="1"/>
</dbReference>
<dbReference type="GO" id="GO:0008320">
    <property type="term" value="F:protein transmembrane transporter activity"/>
    <property type="evidence" value="ECO:0007669"/>
    <property type="project" value="TreeGrafter"/>
</dbReference>
<keyword evidence="6" id="KW-0256">Endoplasmic reticulum</keyword>
<keyword evidence="4" id="KW-0677">Repeat</keyword>
<gene>
    <name evidence="13" type="ORF">CTOB1V02_LOCUS9126</name>
</gene>
<dbReference type="SUPFAM" id="SSF81296">
    <property type="entry name" value="E set domains"/>
    <property type="match status" value="1"/>
</dbReference>
<dbReference type="SMART" id="SM00028">
    <property type="entry name" value="TPR"/>
    <property type="match status" value="2"/>
</dbReference>
<evidence type="ECO:0000256" key="12">
    <source>
        <dbReference type="SAM" id="Phobius"/>
    </source>
</evidence>
<accession>A0A7R8ZP92</accession>
<evidence type="ECO:0000256" key="3">
    <source>
        <dbReference type="ARBA" id="ARBA00022692"/>
    </source>
</evidence>
<feature type="compositionally biased region" description="Basic residues" evidence="11">
    <location>
        <begin position="895"/>
        <end position="911"/>
    </location>
</feature>
<feature type="compositionally biased region" description="Polar residues" evidence="11">
    <location>
        <begin position="913"/>
        <end position="922"/>
    </location>
</feature>
<dbReference type="Pfam" id="PF02889">
    <property type="entry name" value="Sec63"/>
    <property type="match status" value="1"/>
</dbReference>
<keyword evidence="5" id="KW-0802">TPR repeat</keyword>
<feature type="transmembrane region" description="Helical" evidence="12">
    <location>
        <begin position="220"/>
        <end position="243"/>
    </location>
</feature>
<feature type="compositionally biased region" description="Basic residues" evidence="11">
    <location>
        <begin position="585"/>
        <end position="600"/>
    </location>
</feature>
<evidence type="ECO:0000256" key="9">
    <source>
        <dbReference type="ARBA" id="ARBA00023136"/>
    </source>
</evidence>
<keyword evidence="9 12" id="KW-0472">Membrane</keyword>
<dbReference type="GO" id="GO:0006620">
    <property type="term" value="P:post-translational protein targeting to endoplasmic reticulum membrane"/>
    <property type="evidence" value="ECO:0007669"/>
    <property type="project" value="TreeGrafter"/>
</dbReference>
<sequence>MHENFRTVSSVPNLSTSVDVNEVYKGMGGQKFEYDEKGSTFLYFLLSFLALCLLPATYYCWPRAEIEDDSGRKEKDCRCHQCQLKRQRLKNKDPWKNTKNRAKKLLLAAGWAFLAFLTYQVSQFDYEYANFDPYDILQISPSASSGEIKKSYRQLSKILHPDNVQTGDEKQFMRLRKAYEALTDETARRNWELYGNPDGPGAMTFGIALPSWIVEKENSVWVLGLYVLVFMVALPTVVGIWWYRSIQYSSESVLLDTTQLYYYFFHKTPHMMLRRALTVLAASMEFEPGHNKEIIMRPSDNEEVTSLVKAIPNLGIEKKERPLCYTYSIKARALLHSHLSRMHLPPNTLEVDRQIVVRKCPDLIQEMVTCVSQLIMLAHARRIDRLPSLDTVENVMKLSPMIVQALWESKSPLLQLPHVSESQLRHFVNKRRAIRSIRALAELPPVERRALFKEHSDAEYRDVMNVLSQMPLVEMEAKPQVLDDKDSDHITASAIVTVTVRLRRNPMEDIMKADPITPGSPVLRKGLSGPSSDQSRASNQQYEEVQPLNGVEGAEEGGCGEDEDKSGAGAGPQAPKRAAWQKNKGGGKKKKAAKKKKGGARKVEKAPGGGTGDAAGGGVASKKEDLEVNERGSEDGSEGSGDESAGSNATDSEEENERKPRKKGEKSGDDADDEDDWDDMTESMVKKEKMKILEGRSKVSHPVHAPYFPEEKQEYWWVYICDRKTHLLVTPPFHVTNLIEEEEVQLKFTAPPKPGVYTYSLKMYTISESDLGPSEEVPPMSLADTLEAKAARTALEVGVGSTRQEILSAYRDESWYCHPGNPGAAYGLNFEAWDPRSILQKMRRCLNSVAVHIFKEDANHMLGRKKLKVDGGKSSEIGVGSLNLEDELDREEKKKAKKREKRKRAKAKKKQGSAETNGNSKGVTECVDSSGDSEEEAGRNSCGDGIDLDACFVQRALKGLRLSVNTDKVPLPQLREAQDVDEAAGVVRIGGKWAAAPSGHADDSISSNFPGFDDVSGIGAGYQVSSSCHVDMPDELRSRATVIGKEGFLLAKAGQHAAAVGKFTDALNLNPTDRRLWSNRAQCHFAMGNYLACIKDCEEACRLNPDWALGYLWSGRALWRLLQWKEAERAFGKCRMTAPEAFQAHEQELTSLREAYLVHHLGVPEEIAFSVSSRTATIAEAEAVVK</sequence>
<dbReference type="InterPro" id="IPR001623">
    <property type="entry name" value="DnaJ_domain"/>
</dbReference>
<dbReference type="GO" id="GO:0003723">
    <property type="term" value="F:RNA binding"/>
    <property type="evidence" value="ECO:0007669"/>
    <property type="project" value="TreeGrafter"/>
</dbReference>
<dbReference type="Gene3D" id="2.60.40.150">
    <property type="entry name" value="C2 domain"/>
    <property type="match status" value="1"/>
</dbReference>
<keyword evidence="2" id="KW-0813">Transport</keyword>
<dbReference type="SMART" id="SM00271">
    <property type="entry name" value="DnaJ"/>
    <property type="match status" value="1"/>
</dbReference>
<dbReference type="SUPFAM" id="SSF158702">
    <property type="entry name" value="Sec63 N-terminal domain-like"/>
    <property type="match status" value="1"/>
</dbReference>
<dbReference type="InterPro" id="IPR004179">
    <property type="entry name" value="Sec63-dom"/>
</dbReference>
<dbReference type="FunFam" id="1.10.287.110:FF:000063">
    <property type="entry name" value="Translocation protein SEC63"/>
    <property type="match status" value="1"/>
</dbReference>
<dbReference type="CDD" id="cd06257">
    <property type="entry name" value="DnaJ"/>
    <property type="match status" value="1"/>
</dbReference>
<feature type="compositionally biased region" description="Polar residues" evidence="11">
    <location>
        <begin position="529"/>
        <end position="543"/>
    </location>
</feature>
<reference evidence="13" key="1">
    <citation type="submission" date="2020-11" db="EMBL/GenBank/DDBJ databases">
        <authorList>
            <person name="Tran Van P."/>
        </authorList>
    </citation>
    <scope>NUCLEOTIDE SEQUENCE</scope>
</reference>
<name>A0A7R8ZP92_9CRUS</name>
<evidence type="ECO:0000256" key="5">
    <source>
        <dbReference type="ARBA" id="ARBA00022803"/>
    </source>
</evidence>
<dbReference type="SMART" id="SM00973">
    <property type="entry name" value="Sec63"/>
    <property type="match status" value="1"/>
</dbReference>
<protein>
    <submittedName>
        <fullName evidence="13">Uncharacterized protein</fullName>
    </submittedName>
</protein>
<dbReference type="AlphaFoldDB" id="A0A7R8ZP92"/>
<keyword evidence="10" id="KW-0143">Chaperone</keyword>
<organism evidence="13">
    <name type="scientific">Cyprideis torosa</name>
    <dbReference type="NCBI Taxonomy" id="163714"/>
    <lineage>
        <taxon>Eukaryota</taxon>
        <taxon>Metazoa</taxon>
        <taxon>Ecdysozoa</taxon>
        <taxon>Arthropoda</taxon>
        <taxon>Crustacea</taxon>
        <taxon>Oligostraca</taxon>
        <taxon>Ostracoda</taxon>
        <taxon>Podocopa</taxon>
        <taxon>Podocopida</taxon>
        <taxon>Cytherocopina</taxon>
        <taxon>Cytheroidea</taxon>
        <taxon>Cytherideidae</taxon>
        <taxon>Cyprideis</taxon>
    </lineage>
</organism>
<evidence type="ECO:0000256" key="1">
    <source>
        <dbReference type="ARBA" id="ARBA00004477"/>
    </source>
</evidence>
<dbReference type="Gene3D" id="1.10.150.20">
    <property type="entry name" value="5' to 3' exonuclease, C-terminal subdomain"/>
    <property type="match status" value="1"/>
</dbReference>
<feature type="region of interest" description="Disordered" evidence="11">
    <location>
        <begin position="509"/>
        <end position="678"/>
    </location>
</feature>
<evidence type="ECO:0000256" key="2">
    <source>
        <dbReference type="ARBA" id="ARBA00022448"/>
    </source>
</evidence>
<dbReference type="OrthoDB" id="1734229at2759"/>
<comment type="subcellular location">
    <subcellularLocation>
        <location evidence="1">Endoplasmic reticulum membrane</location>
        <topology evidence="1">Multi-pass membrane protein</topology>
    </subcellularLocation>
</comment>
<dbReference type="GO" id="GO:0031207">
    <property type="term" value="C:Sec62/Sec63 complex"/>
    <property type="evidence" value="ECO:0007669"/>
    <property type="project" value="TreeGrafter"/>
</dbReference>
<dbReference type="InterPro" id="IPR035892">
    <property type="entry name" value="C2_domain_sf"/>
</dbReference>
<evidence type="ECO:0000256" key="8">
    <source>
        <dbReference type="ARBA" id="ARBA00022989"/>
    </source>
</evidence>
<keyword evidence="7" id="KW-0653">Protein transport</keyword>
<dbReference type="PANTHER" id="PTHR24075:SF0">
    <property type="entry name" value="TRANSLOCATION PROTEIN SEC63 HOMOLOG"/>
    <property type="match status" value="1"/>
</dbReference>
<dbReference type="Gene3D" id="1.25.40.10">
    <property type="entry name" value="Tetratricopeptide repeat domain"/>
    <property type="match status" value="1"/>
</dbReference>
<keyword evidence="8 12" id="KW-1133">Transmembrane helix</keyword>
<feature type="region of interest" description="Disordered" evidence="11">
    <location>
        <begin position="886"/>
        <end position="940"/>
    </location>
</feature>
<evidence type="ECO:0000256" key="11">
    <source>
        <dbReference type="SAM" id="MobiDB-lite"/>
    </source>
</evidence>
<evidence type="ECO:0000313" key="13">
    <source>
        <dbReference type="EMBL" id="CAD7231275.1"/>
    </source>
</evidence>
<evidence type="ECO:0000256" key="4">
    <source>
        <dbReference type="ARBA" id="ARBA00022737"/>
    </source>
</evidence>
<dbReference type="InterPro" id="IPR014756">
    <property type="entry name" value="Ig_E-set"/>
</dbReference>
<dbReference type="GO" id="GO:0006614">
    <property type="term" value="P:SRP-dependent cotranslational protein targeting to membrane"/>
    <property type="evidence" value="ECO:0007669"/>
    <property type="project" value="TreeGrafter"/>
</dbReference>
<feature type="transmembrane region" description="Helical" evidence="12">
    <location>
        <begin position="41"/>
        <end position="61"/>
    </location>
</feature>
<dbReference type="InterPro" id="IPR019734">
    <property type="entry name" value="TPR_rpt"/>
</dbReference>